<dbReference type="RefSeq" id="XP_041633342.1">
    <property type="nucleotide sequence ID" value="XM_041777408.1"/>
</dbReference>
<sequence>MVYWPGIFIAAQWPSRTGVHISSECELMYHDEETWVNKSPFDSIMPDPLRSSRLERLRAAQRRVLDFLRCICKEPQRIEAIEDVEANVKHPIVLPSRYRVTYLIVGYYHRKYHHLHGKIVVNEIRQQYWIPGLRALVKDIVKNCSACCIRFHAQPLPPIMGNLPKERLLPFTLPFTYTGVDYFGPMEIAVGRHSFLLALKLFTARRGVPVKMLSDNGTNFRGASRVLAKEIERILTSDVKSKYPEMSFAFIPPGTPHMGGAWERKVRSTKSILTGLRERGTMESTGLGLAKNFRIAGQLADRF</sequence>
<dbReference type="Gene3D" id="3.30.420.10">
    <property type="entry name" value="Ribonuclease H-like superfamily/Ribonuclease H"/>
    <property type="match status" value="1"/>
</dbReference>
<proteinExistence type="predicted"/>
<dbReference type="Pfam" id="PF17921">
    <property type="entry name" value="Integrase_H2C2"/>
    <property type="match status" value="1"/>
</dbReference>
<dbReference type="SUPFAM" id="SSF53098">
    <property type="entry name" value="Ribonuclease H-like"/>
    <property type="match status" value="1"/>
</dbReference>
<reference evidence="2" key="1">
    <citation type="submission" date="2025-05" db="UniProtKB">
        <authorList>
            <consortium name="RefSeq"/>
        </authorList>
    </citation>
    <scope>NUCLEOTIDE SEQUENCE [LARGE SCALE GENOMIC DNA]</scope>
    <source>
        <strain evidence="2">14028-0561.14</strain>
    </source>
</reference>
<reference evidence="3" key="2">
    <citation type="submission" date="2025-08" db="UniProtKB">
        <authorList>
            <consortium name="RefSeq"/>
        </authorList>
    </citation>
    <scope>IDENTIFICATION</scope>
    <source>
        <strain evidence="3">14028-0561.14</strain>
        <tissue evidence="3">Whole fly</tissue>
    </source>
</reference>
<dbReference type="InterPro" id="IPR041588">
    <property type="entry name" value="Integrase_H2C2"/>
</dbReference>
<dbReference type="Proteomes" id="UP001652661">
    <property type="component" value="Chromosome 2R"/>
</dbReference>
<dbReference type="PANTHER" id="PTHR47331">
    <property type="entry name" value="PHD-TYPE DOMAIN-CONTAINING PROTEIN"/>
    <property type="match status" value="1"/>
</dbReference>
<feature type="domain" description="Integrase zinc-binding" evidence="1">
    <location>
        <begin position="104"/>
        <end position="148"/>
    </location>
</feature>
<keyword evidence="2" id="KW-1185">Reference proteome</keyword>
<dbReference type="Gene3D" id="1.10.340.70">
    <property type="match status" value="1"/>
</dbReference>
<dbReference type="InterPro" id="IPR012337">
    <property type="entry name" value="RNaseH-like_sf"/>
</dbReference>
<evidence type="ECO:0000259" key="1">
    <source>
        <dbReference type="Pfam" id="PF17921"/>
    </source>
</evidence>
<dbReference type="PANTHER" id="PTHR47331:SF1">
    <property type="entry name" value="GAG-LIKE PROTEIN"/>
    <property type="match status" value="1"/>
</dbReference>
<name>A0ABM3C8D1_DROKI</name>
<dbReference type="InterPro" id="IPR036397">
    <property type="entry name" value="RNaseH_sf"/>
</dbReference>
<organism evidence="2 3">
    <name type="scientific">Drosophila kikkawai</name>
    <name type="common">Fruit fly</name>
    <dbReference type="NCBI Taxonomy" id="30033"/>
    <lineage>
        <taxon>Eukaryota</taxon>
        <taxon>Metazoa</taxon>
        <taxon>Ecdysozoa</taxon>
        <taxon>Arthropoda</taxon>
        <taxon>Hexapoda</taxon>
        <taxon>Insecta</taxon>
        <taxon>Pterygota</taxon>
        <taxon>Neoptera</taxon>
        <taxon>Endopterygota</taxon>
        <taxon>Diptera</taxon>
        <taxon>Brachycera</taxon>
        <taxon>Muscomorpha</taxon>
        <taxon>Ephydroidea</taxon>
        <taxon>Drosophilidae</taxon>
        <taxon>Drosophila</taxon>
        <taxon>Sophophora</taxon>
    </lineage>
</organism>
<protein>
    <recommendedName>
        <fullName evidence="1">Integrase zinc-binding domain-containing protein</fullName>
    </recommendedName>
</protein>
<gene>
    <name evidence="3" type="primary">LOC121503191</name>
</gene>
<dbReference type="GeneID" id="121503191"/>
<evidence type="ECO:0000313" key="3">
    <source>
        <dbReference type="RefSeq" id="XP_041633342.1"/>
    </source>
</evidence>
<evidence type="ECO:0000313" key="2">
    <source>
        <dbReference type="Proteomes" id="UP001652661"/>
    </source>
</evidence>
<accession>A0ABM3C8D1</accession>